<reference evidence="3" key="1">
    <citation type="journal article" date="2017" name="Genome Biol.">
        <title>Comparative genomics reveals high biological diversity and specific adaptations in the industrially and medically important fungal genus Aspergillus.</title>
        <authorList>
            <person name="de Vries R.P."/>
            <person name="Riley R."/>
            <person name="Wiebenga A."/>
            <person name="Aguilar-Osorio G."/>
            <person name="Amillis S."/>
            <person name="Uchima C.A."/>
            <person name="Anderluh G."/>
            <person name="Asadollahi M."/>
            <person name="Askin M."/>
            <person name="Barry K."/>
            <person name="Battaglia E."/>
            <person name="Bayram O."/>
            <person name="Benocci T."/>
            <person name="Braus-Stromeyer S.A."/>
            <person name="Caldana C."/>
            <person name="Canovas D."/>
            <person name="Cerqueira G.C."/>
            <person name="Chen F."/>
            <person name="Chen W."/>
            <person name="Choi C."/>
            <person name="Clum A."/>
            <person name="Dos Santos R.A."/>
            <person name="Damasio A.R."/>
            <person name="Diallinas G."/>
            <person name="Emri T."/>
            <person name="Fekete E."/>
            <person name="Flipphi M."/>
            <person name="Freyberg S."/>
            <person name="Gallo A."/>
            <person name="Gournas C."/>
            <person name="Habgood R."/>
            <person name="Hainaut M."/>
            <person name="Harispe M.L."/>
            <person name="Henrissat B."/>
            <person name="Hilden K.S."/>
            <person name="Hope R."/>
            <person name="Hossain A."/>
            <person name="Karabika E."/>
            <person name="Karaffa L."/>
            <person name="Karanyi Z."/>
            <person name="Krasevec N."/>
            <person name="Kuo A."/>
            <person name="Kusch H."/>
            <person name="LaButti K."/>
            <person name="Lagendijk E.L."/>
            <person name="Lapidus A."/>
            <person name="Levasseur A."/>
            <person name="Lindquist E."/>
            <person name="Lipzen A."/>
            <person name="Logrieco A.F."/>
            <person name="MacCabe A."/>
            <person name="Maekelae M.R."/>
            <person name="Malavazi I."/>
            <person name="Melin P."/>
            <person name="Meyer V."/>
            <person name="Mielnichuk N."/>
            <person name="Miskei M."/>
            <person name="Molnar A.P."/>
            <person name="Mule G."/>
            <person name="Ngan C.Y."/>
            <person name="Orejas M."/>
            <person name="Orosz E."/>
            <person name="Ouedraogo J.P."/>
            <person name="Overkamp K.M."/>
            <person name="Park H.-S."/>
            <person name="Perrone G."/>
            <person name="Piumi F."/>
            <person name="Punt P.J."/>
            <person name="Ram A.F."/>
            <person name="Ramon A."/>
            <person name="Rauscher S."/>
            <person name="Record E."/>
            <person name="Riano-Pachon D.M."/>
            <person name="Robert V."/>
            <person name="Roehrig J."/>
            <person name="Ruller R."/>
            <person name="Salamov A."/>
            <person name="Salih N.S."/>
            <person name="Samson R.A."/>
            <person name="Sandor E."/>
            <person name="Sanguinetti M."/>
            <person name="Schuetze T."/>
            <person name="Sepcic K."/>
            <person name="Shelest E."/>
            <person name="Sherlock G."/>
            <person name="Sophianopoulou V."/>
            <person name="Squina F.M."/>
            <person name="Sun H."/>
            <person name="Susca A."/>
            <person name="Todd R.B."/>
            <person name="Tsang A."/>
            <person name="Unkles S.E."/>
            <person name="van de Wiele N."/>
            <person name="van Rossen-Uffink D."/>
            <person name="Oliveira J.V."/>
            <person name="Vesth T.C."/>
            <person name="Visser J."/>
            <person name="Yu J.-H."/>
            <person name="Zhou M."/>
            <person name="Andersen M.R."/>
            <person name="Archer D.B."/>
            <person name="Baker S.E."/>
            <person name="Benoit I."/>
            <person name="Brakhage A.A."/>
            <person name="Braus G.H."/>
            <person name="Fischer R."/>
            <person name="Frisvad J.C."/>
            <person name="Goldman G.H."/>
            <person name="Houbraken J."/>
            <person name="Oakley B."/>
            <person name="Pocsi I."/>
            <person name="Scazzocchio C."/>
            <person name="Seiboth B."/>
            <person name="vanKuyk P.A."/>
            <person name="Wortman J."/>
            <person name="Dyer P.S."/>
            <person name="Grigoriev I.V."/>
        </authorList>
    </citation>
    <scope>NUCLEOTIDE SEQUENCE [LARGE SCALE GENOMIC DNA]</scope>
    <source>
        <strain evidence="3">CBS 101740 / IMI 381727 / IBT 21946</strain>
    </source>
</reference>
<dbReference type="GeneID" id="93575216"/>
<dbReference type="EMBL" id="KV878690">
    <property type="protein sequence ID" value="OJJ68377.1"/>
    <property type="molecule type" value="Genomic_DNA"/>
</dbReference>
<gene>
    <name evidence="2" type="ORF">ASPBRDRAFT_300550</name>
</gene>
<accession>A0A1L9U9L1</accession>
<sequence length="69" mass="7761">MRRPSFVLGKQAPGQAPSGWRREPLSGQTIHDSPWHWPRSVPDLTRYKESSSDKPVFSVHPPKGLRVSG</sequence>
<evidence type="ECO:0000313" key="3">
    <source>
        <dbReference type="Proteomes" id="UP000184499"/>
    </source>
</evidence>
<proteinExistence type="predicted"/>
<dbReference type="Proteomes" id="UP000184499">
    <property type="component" value="Unassembled WGS sequence"/>
</dbReference>
<keyword evidence="3" id="KW-1185">Reference proteome</keyword>
<dbReference type="RefSeq" id="XP_067475626.1">
    <property type="nucleotide sequence ID" value="XM_067622728.1"/>
</dbReference>
<evidence type="ECO:0000313" key="2">
    <source>
        <dbReference type="EMBL" id="OJJ68377.1"/>
    </source>
</evidence>
<dbReference type="VEuPathDB" id="FungiDB:ASPBRDRAFT_300550"/>
<name>A0A1L9U9L1_ASPBC</name>
<protein>
    <submittedName>
        <fullName evidence="2">Uncharacterized protein</fullName>
    </submittedName>
</protein>
<organism evidence="2 3">
    <name type="scientific">Aspergillus brasiliensis (strain CBS 101740 / IMI 381727 / IBT 21946)</name>
    <dbReference type="NCBI Taxonomy" id="767769"/>
    <lineage>
        <taxon>Eukaryota</taxon>
        <taxon>Fungi</taxon>
        <taxon>Dikarya</taxon>
        <taxon>Ascomycota</taxon>
        <taxon>Pezizomycotina</taxon>
        <taxon>Eurotiomycetes</taxon>
        <taxon>Eurotiomycetidae</taxon>
        <taxon>Eurotiales</taxon>
        <taxon>Aspergillaceae</taxon>
        <taxon>Aspergillus</taxon>
        <taxon>Aspergillus subgen. Circumdati</taxon>
    </lineage>
</organism>
<dbReference type="AlphaFoldDB" id="A0A1L9U9L1"/>
<evidence type="ECO:0000256" key="1">
    <source>
        <dbReference type="SAM" id="MobiDB-lite"/>
    </source>
</evidence>
<feature type="region of interest" description="Disordered" evidence="1">
    <location>
        <begin position="1"/>
        <end position="69"/>
    </location>
</feature>